<evidence type="ECO:0000256" key="2">
    <source>
        <dbReference type="HAMAP-Rule" id="MF_00048"/>
    </source>
</evidence>
<comment type="similarity">
    <text evidence="1 2">Belongs to the UPF0102 family.</text>
</comment>
<dbReference type="Proteomes" id="UP000321533">
    <property type="component" value="Chromosome"/>
</dbReference>
<dbReference type="PANTHER" id="PTHR34039">
    <property type="entry name" value="UPF0102 PROTEIN YRAN"/>
    <property type="match status" value="1"/>
</dbReference>
<dbReference type="SUPFAM" id="SSF52980">
    <property type="entry name" value="Restriction endonuclease-like"/>
    <property type="match status" value="1"/>
</dbReference>
<dbReference type="GO" id="GO:0003676">
    <property type="term" value="F:nucleic acid binding"/>
    <property type="evidence" value="ECO:0007669"/>
    <property type="project" value="InterPro"/>
</dbReference>
<dbReference type="RefSeq" id="WP_147190894.1">
    <property type="nucleotide sequence ID" value="NZ_CP042435.1"/>
</dbReference>
<dbReference type="PANTHER" id="PTHR34039:SF1">
    <property type="entry name" value="UPF0102 PROTEIN YRAN"/>
    <property type="match status" value="1"/>
</dbReference>
<dbReference type="InterPro" id="IPR011335">
    <property type="entry name" value="Restrct_endonuc-II-like"/>
</dbReference>
<dbReference type="KEGG" id="pgin:FRZ67_15550"/>
<evidence type="ECO:0000313" key="3">
    <source>
        <dbReference type="EMBL" id="QEC68653.1"/>
    </source>
</evidence>
<dbReference type="OrthoDB" id="9802516at2"/>
<dbReference type="AlphaFoldDB" id="A0A5B8VCC6"/>
<gene>
    <name evidence="3" type="ORF">FRZ67_15550</name>
</gene>
<evidence type="ECO:0000313" key="4">
    <source>
        <dbReference type="Proteomes" id="UP000321533"/>
    </source>
</evidence>
<dbReference type="EMBL" id="CP042435">
    <property type="protein sequence ID" value="QEC68653.1"/>
    <property type="molecule type" value="Genomic_DNA"/>
</dbReference>
<dbReference type="Pfam" id="PF02021">
    <property type="entry name" value="UPF0102"/>
    <property type="match status" value="1"/>
</dbReference>
<proteinExistence type="inferred from homology"/>
<dbReference type="Gene3D" id="3.40.1350.10">
    <property type="match status" value="1"/>
</dbReference>
<protein>
    <recommendedName>
        <fullName evidence="2">UPF0102 protein FRZ67_15550</fullName>
    </recommendedName>
</protein>
<evidence type="ECO:0000256" key="1">
    <source>
        <dbReference type="ARBA" id="ARBA00006738"/>
    </source>
</evidence>
<accession>A0A5B8VCC6</accession>
<reference evidence="3 4" key="1">
    <citation type="journal article" date="2016" name="Int. J. Syst. Evol. Microbiol.">
        <title>Panacibacter ginsenosidivorans gen. nov., sp. nov., with ginsenoside converting activity isolated from soil of a ginseng field.</title>
        <authorList>
            <person name="Siddiqi M.Z."/>
            <person name="Muhammad Shafi S."/>
            <person name="Choi K.D."/>
            <person name="Im W.T."/>
        </authorList>
    </citation>
    <scope>NUCLEOTIDE SEQUENCE [LARGE SCALE GENOMIC DNA]</scope>
    <source>
        <strain evidence="3 4">Gsoil1550</strain>
    </source>
</reference>
<keyword evidence="4" id="KW-1185">Reference proteome</keyword>
<organism evidence="3 4">
    <name type="scientific">Panacibacter ginsenosidivorans</name>
    <dbReference type="NCBI Taxonomy" id="1813871"/>
    <lineage>
        <taxon>Bacteria</taxon>
        <taxon>Pseudomonadati</taxon>
        <taxon>Bacteroidota</taxon>
        <taxon>Chitinophagia</taxon>
        <taxon>Chitinophagales</taxon>
        <taxon>Chitinophagaceae</taxon>
        <taxon>Panacibacter</taxon>
    </lineage>
</organism>
<dbReference type="InterPro" id="IPR011856">
    <property type="entry name" value="tRNA_endonuc-like_dom_sf"/>
</dbReference>
<sequence>MSYNKQTGNKGEDMAAVWIQQKGYSIIERNWRFKHWEVDIIASKENKLHFFEVKTRTSAKFGHPEESIGKIKMQSLINAAMEYQYLHPEWKLLQFDVLSITMIRGTPTEYFLIEDVFF</sequence>
<dbReference type="CDD" id="cd20736">
    <property type="entry name" value="PoNe_Nuclease"/>
    <property type="match status" value="1"/>
</dbReference>
<dbReference type="InterPro" id="IPR003509">
    <property type="entry name" value="UPF0102_YraN-like"/>
</dbReference>
<name>A0A5B8VCC6_9BACT</name>
<dbReference type="HAMAP" id="MF_00048">
    <property type="entry name" value="UPF0102"/>
    <property type="match status" value="1"/>
</dbReference>